<evidence type="ECO:0000313" key="3">
    <source>
        <dbReference type="Proteomes" id="UP000321907"/>
    </source>
</evidence>
<dbReference type="InterPro" id="IPR050855">
    <property type="entry name" value="NDM-1-like"/>
</dbReference>
<evidence type="ECO:0000259" key="1">
    <source>
        <dbReference type="SMART" id="SM00849"/>
    </source>
</evidence>
<dbReference type="Gene3D" id="3.60.15.10">
    <property type="entry name" value="Ribonuclease Z/Hydroxyacylglutathione hydrolase-like"/>
    <property type="match status" value="1"/>
</dbReference>
<dbReference type="Pfam" id="PF00753">
    <property type="entry name" value="Lactamase_B"/>
    <property type="match status" value="1"/>
</dbReference>
<reference evidence="2 3" key="1">
    <citation type="submission" date="2019-08" db="EMBL/GenBank/DDBJ databases">
        <title>Lewinella sp. strain SSH13 Genome sequencing and assembly.</title>
        <authorList>
            <person name="Kim I."/>
        </authorList>
    </citation>
    <scope>NUCLEOTIDE SEQUENCE [LARGE SCALE GENOMIC DNA]</scope>
    <source>
        <strain evidence="2 3">SSH13</strain>
    </source>
</reference>
<dbReference type="SUPFAM" id="SSF56281">
    <property type="entry name" value="Metallo-hydrolase/oxidoreductase"/>
    <property type="match status" value="1"/>
</dbReference>
<dbReference type="OrthoDB" id="1491389at2"/>
<dbReference type="PANTHER" id="PTHR42951">
    <property type="entry name" value="METALLO-BETA-LACTAMASE DOMAIN-CONTAINING"/>
    <property type="match status" value="1"/>
</dbReference>
<dbReference type="InterPro" id="IPR001279">
    <property type="entry name" value="Metallo-B-lactamas"/>
</dbReference>
<comment type="caution">
    <text evidence="2">The sequence shown here is derived from an EMBL/GenBank/DDBJ whole genome shotgun (WGS) entry which is preliminary data.</text>
</comment>
<dbReference type="AlphaFoldDB" id="A0A5C7FGK8"/>
<feature type="domain" description="Metallo-beta-lactamase" evidence="1">
    <location>
        <begin position="20"/>
        <end position="206"/>
    </location>
</feature>
<gene>
    <name evidence="2" type="ORF">FUA23_07670</name>
</gene>
<organism evidence="2 3">
    <name type="scientific">Neolewinella aurantiaca</name>
    <dbReference type="NCBI Taxonomy" id="2602767"/>
    <lineage>
        <taxon>Bacteria</taxon>
        <taxon>Pseudomonadati</taxon>
        <taxon>Bacteroidota</taxon>
        <taxon>Saprospiria</taxon>
        <taxon>Saprospirales</taxon>
        <taxon>Lewinellaceae</taxon>
        <taxon>Neolewinella</taxon>
    </lineage>
</organism>
<accession>A0A5C7FGK8</accession>
<sequence length="273" mass="30993">MRRQLSTSRLIIFESELFRTTSTCVVTDDYILIVDPNWLPSEVSTIREFAEEHGKGKEKYLLFTHSDYDHIIGYGAFPGFTTIASQRFVDNPEASKQLEQTLAWDDEYYIQREYPLSYPGIGQPISDEGQGMRIGEDEYVFHQAPGHNYDGLITFNKSRGILIVGDYLSNIEFPYVYHSFADYRATLTTLETLVASGEVNILITGHGDHTTKQAEMVQRIADSRAYLDGLTSSVQSGTDFDFEAFVGRYSFPGIMRKFHDKNVSLAQKELKAS</sequence>
<dbReference type="GO" id="GO:0016787">
    <property type="term" value="F:hydrolase activity"/>
    <property type="evidence" value="ECO:0007669"/>
    <property type="project" value="UniProtKB-KW"/>
</dbReference>
<dbReference type="EMBL" id="VOXD01000009">
    <property type="protein sequence ID" value="TXF90110.1"/>
    <property type="molecule type" value="Genomic_DNA"/>
</dbReference>
<dbReference type="SMART" id="SM00849">
    <property type="entry name" value="Lactamase_B"/>
    <property type="match status" value="1"/>
</dbReference>
<evidence type="ECO:0000313" key="2">
    <source>
        <dbReference type="EMBL" id="TXF90110.1"/>
    </source>
</evidence>
<proteinExistence type="predicted"/>
<keyword evidence="2" id="KW-0378">Hydrolase</keyword>
<dbReference type="Proteomes" id="UP000321907">
    <property type="component" value="Unassembled WGS sequence"/>
</dbReference>
<dbReference type="RefSeq" id="WP_147930149.1">
    <property type="nucleotide sequence ID" value="NZ_VOXD01000009.1"/>
</dbReference>
<name>A0A5C7FGK8_9BACT</name>
<dbReference type="InterPro" id="IPR036866">
    <property type="entry name" value="RibonucZ/Hydroxyglut_hydro"/>
</dbReference>
<protein>
    <submittedName>
        <fullName evidence="2">MBL fold metallo-hydrolase</fullName>
    </submittedName>
</protein>
<keyword evidence="3" id="KW-1185">Reference proteome</keyword>